<dbReference type="EMBL" id="MZGV01000117">
    <property type="protein sequence ID" value="OPJ55194.1"/>
    <property type="molecule type" value="Genomic_DNA"/>
</dbReference>
<proteinExistence type="predicted"/>
<comment type="caution">
    <text evidence="2">The sequence shown here is derived from an EMBL/GenBank/DDBJ whole genome shotgun (WGS) entry which is preliminary data.</text>
</comment>
<dbReference type="Gene3D" id="2.60.40.1120">
    <property type="entry name" value="Carboxypeptidase-like, regulatory domain"/>
    <property type="match status" value="1"/>
</dbReference>
<evidence type="ECO:0000313" key="2">
    <source>
        <dbReference type="EMBL" id="OPJ55194.1"/>
    </source>
</evidence>
<accession>A0A1V4I5N9</accession>
<reference evidence="2 3" key="1">
    <citation type="submission" date="2017-03" db="EMBL/GenBank/DDBJ databases">
        <title>Genome sequence of Clostridium oryzae DSM 28571.</title>
        <authorList>
            <person name="Poehlein A."/>
            <person name="Daniel R."/>
        </authorList>
    </citation>
    <scope>NUCLEOTIDE SEQUENCE [LARGE SCALE GENOMIC DNA]</scope>
    <source>
        <strain evidence="2 3">DSM 28571</strain>
    </source>
</reference>
<feature type="compositionally biased region" description="Basic and acidic residues" evidence="1">
    <location>
        <begin position="1"/>
        <end position="14"/>
    </location>
</feature>
<name>A0A1V4I5N9_9CLOT</name>
<feature type="compositionally biased region" description="Polar residues" evidence="1">
    <location>
        <begin position="16"/>
        <end position="30"/>
    </location>
</feature>
<evidence type="ECO:0000313" key="3">
    <source>
        <dbReference type="Proteomes" id="UP000190080"/>
    </source>
</evidence>
<evidence type="ECO:0000256" key="1">
    <source>
        <dbReference type="SAM" id="MobiDB-lite"/>
    </source>
</evidence>
<dbReference type="OrthoDB" id="1909053at2"/>
<dbReference type="Proteomes" id="UP000190080">
    <property type="component" value="Unassembled WGS sequence"/>
</dbReference>
<dbReference type="InterPro" id="IPR013784">
    <property type="entry name" value="Carb-bd-like_fold"/>
</dbReference>
<dbReference type="STRING" id="1450648.CLORY_44550"/>
<dbReference type="SUPFAM" id="SSF49452">
    <property type="entry name" value="Starch-binding domain-like"/>
    <property type="match status" value="1"/>
</dbReference>
<dbReference type="AlphaFoldDB" id="A0A1V4I5N9"/>
<dbReference type="RefSeq" id="WP_079428659.1">
    <property type="nucleotide sequence ID" value="NZ_MZGV01000117.1"/>
</dbReference>
<organism evidence="2 3">
    <name type="scientific">Clostridium oryzae</name>
    <dbReference type="NCBI Taxonomy" id="1450648"/>
    <lineage>
        <taxon>Bacteria</taxon>
        <taxon>Bacillati</taxon>
        <taxon>Bacillota</taxon>
        <taxon>Clostridia</taxon>
        <taxon>Eubacteriales</taxon>
        <taxon>Clostridiaceae</taxon>
        <taxon>Clostridium</taxon>
    </lineage>
</organism>
<sequence>MEKAEEQGKVELLDNAHTNVDNKLQEQNSMQQNRQDLDQQQEVDVKPSQVNVQRIDVILNNKLENYSGKITGTIYSNIKDVIDDEPQIYLYFGTINNFPVYRVSTDKNGKYVIEDLPPGFYSIEVICNNLVVASVYNIKVLPGQTTEQPLYLTTYVRKKK</sequence>
<keyword evidence="3" id="KW-1185">Reference proteome</keyword>
<protein>
    <recommendedName>
        <fullName evidence="4">Cna protein B-type domain protein</fullName>
    </recommendedName>
</protein>
<gene>
    <name evidence="2" type="ORF">CLORY_44550</name>
</gene>
<feature type="compositionally biased region" description="Low complexity" evidence="1">
    <location>
        <begin position="31"/>
        <end position="40"/>
    </location>
</feature>
<evidence type="ECO:0008006" key="4">
    <source>
        <dbReference type="Google" id="ProtNLM"/>
    </source>
</evidence>
<feature type="region of interest" description="Disordered" evidence="1">
    <location>
        <begin position="1"/>
        <end position="43"/>
    </location>
</feature>
<dbReference type="GO" id="GO:0030246">
    <property type="term" value="F:carbohydrate binding"/>
    <property type="evidence" value="ECO:0007669"/>
    <property type="project" value="InterPro"/>
</dbReference>